<reference evidence="3 4" key="1">
    <citation type="journal article" date="2018" name="Mol. Plant">
        <title>The genome of Artemisia annua provides insight into the evolution of Asteraceae family and artemisinin biosynthesis.</title>
        <authorList>
            <person name="Shen Q."/>
            <person name="Zhang L."/>
            <person name="Liao Z."/>
            <person name="Wang S."/>
            <person name="Yan T."/>
            <person name="Shi P."/>
            <person name="Liu M."/>
            <person name="Fu X."/>
            <person name="Pan Q."/>
            <person name="Wang Y."/>
            <person name="Lv Z."/>
            <person name="Lu X."/>
            <person name="Zhang F."/>
            <person name="Jiang W."/>
            <person name="Ma Y."/>
            <person name="Chen M."/>
            <person name="Hao X."/>
            <person name="Li L."/>
            <person name="Tang Y."/>
            <person name="Lv G."/>
            <person name="Zhou Y."/>
            <person name="Sun X."/>
            <person name="Brodelius P.E."/>
            <person name="Rose J.K.C."/>
            <person name="Tang K."/>
        </authorList>
    </citation>
    <scope>NUCLEOTIDE SEQUENCE [LARGE SCALE GENOMIC DNA]</scope>
    <source>
        <strain evidence="4">cv. Huhao1</strain>
        <tissue evidence="3">Leaf</tissue>
    </source>
</reference>
<dbReference type="AlphaFoldDB" id="A0A2U1NMN2"/>
<dbReference type="OrthoDB" id="1939300at2759"/>
<dbReference type="Pfam" id="PF14111">
    <property type="entry name" value="DUF4283"/>
    <property type="match status" value="1"/>
</dbReference>
<feature type="compositionally biased region" description="Basic and acidic residues" evidence="1">
    <location>
        <begin position="287"/>
        <end position="302"/>
    </location>
</feature>
<proteinExistence type="predicted"/>
<evidence type="ECO:0000313" key="4">
    <source>
        <dbReference type="Proteomes" id="UP000245207"/>
    </source>
</evidence>
<dbReference type="InterPro" id="IPR040256">
    <property type="entry name" value="At4g02000-like"/>
</dbReference>
<evidence type="ECO:0000259" key="2">
    <source>
        <dbReference type="Pfam" id="PF14111"/>
    </source>
</evidence>
<accession>A0A2U1NMN2</accession>
<dbReference type="Proteomes" id="UP000245207">
    <property type="component" value="Unassembled WGS sequence"/>
</dbReference>
<gene>
    <name evidence="3" type="ORF">CTI12_AA249210</name>
</gene>
<dbReference type="InterPro" id="IPR025558">
    <property type="entry name" value="DUF4283"/>
</dbReference>
<feature type="region of interest" description="Disordered" evidence="1">
    <location>
        <begin position="347"/>
        <end position="420"/>
    </location>
</feature>
<evidence type="ECO:0000313" key="3">
    <source>
        <dbReference type="EMBL" id="PWA74765.1"/>
    </source>
</evidence>
<protein>
    <submittedName>
        <fullName evidence="3">Zinc knuckle CX2CX4HX4C</fullName>
    </submittedName>
</protein>
<dbReference type="PANTHER" id="PTHR31286">
    <property type="entry name" value="GLYCINE-RICH CELL WALL STRUCTURAL PROTEIN 1.8-LIKE"/>
    <property type="match status" value="1"/>
</dbReference>
<evidence type="ECO:0000256" key="1">
    <source>
        <dbReference type="SAM" id="MobiDB-lite"/>
    </source>
</evidence>
<dbReference type="PANTHER" id="PTHR31286:SF99">
    <property type="entry name" value="DUF4283 DOMAIN-CONTAINING PROTEIN"/>
    <property type="match status" value="1"/>
</dbReference>
<feature type="domain" description="DUF4283" evidence="2">
    <location>
        <begin position="51"/>
        <end position="132"/>
    </location>
</feature>
<dbReference type="EMBL" id="PKPP01002516">
    <property type="protein sequence ID" value="PWA74765.1"/>
    <property type="molecule type" value="Genomic_DNA"/>
</dbReference>
<feature type="region of interest" description="Disordered" evidence="1">
    <location>
        <begin position="245"/>
        <end position="311"/>
    </location>
</feature>
<dbReference type="STRING" id="35608.A0A2U1NMN2"/>
<comment type="caution">
    <text evidence="3">The sequence shown here is derived from an EMBL/GenBank/DDBJ whole genome shotgun (WGS) entry which is preliminary data.</text>
</comment>
<name>A0A2U1NMN2_ARTAN</name>
<feature type="compositionally biased region" description="Low complexity" evidence="1">
    <location>
        <begin position="389"/>
        <end position="406"/>
    </location>
</feature>
<keyword evidence="4" id="KW-1185">Reference proteome</keyword>
<sequence>MVEPAVQSSFLLKTGFQSPDWFTLQPSRLECSKKSNDVDLSVPMKVVEEVNNRFENMLYGYFLGQRLAFPVVDYYVRNARPKYGLQRVMMNAKGFFFFKFNSKKGVDDVLENGPRLIRNVPIILKPWTLNTNLLKEDLTNIPVWVKFHNVPLAMFSDDGLSLLATLIGTPKIFARCMIEVNSDEVLRESLTVEIPLLDGSGSAIEKIRVEYEWKPPRCEKCKIFSHTMIECPKVVVPAAQPTKPANDGFKTVNKKKKGKQGGPTNTGHGGYTKPVVGKQFQYQPKKTPHEPKKVDVTKKKTSDVASSSGMKISTSNQFDTLNMDDMDAFGIPTNDTNEDVDVGRTMEVNKEKSVKTSEVSQDPLVSDIHEKEQVRSPMISVSAPPPTSSPKRATSSAPSSSSTKRANPFSNVGDVDVSDSDDEVVLNTFDKSANLFGGGHEREDEFDDYDDYSKQIYDLPENLDALNAMYGFNIQGRRK</sequence>
<organism evidence="3 4">
    <name type="scientific">Artemisia annua</name>
    <name type="common">Sweet wormwood</name>
    <dbReference type="NCBI Taxonomy" id="35608"/>
    <lineage>
        <taxon>Eukaryota</taxon>
        <taxon>Viridiplantae</taxon>
        <taxon>Streptophyta</taxon>
        <taxon>Embryophyta</taxon>
        <taxon>Tracheophyta</taxon>
        <taxon>Spermatophyta</taxon>
        <taxon>Magnoliopsida</taxon>
        <taxon>eudicotyledons</taxon>
        <taxon>Gunneridae</taxon>
        <taxon>Pentapetalae</taxon>
        <taxon>asterids</taxon>
        <taxon>campanulids</taxon>
        <taxon>Asterales</taxon>
        <taxon>Asteraceae</taxon>
        <taxon>Asteroideae</taxon>
        <taxon>Anthemideae</taxon>
        <taxon>Artemisiinae</taxon>
        <taxon>Artemisia</taxon>
    </lineage>
</organism>